<reference evidence="3" key="1">
    <citation type="submission" date="2016-10" db="EMBL/GenBank/DDBJ databases">
        <authorList>
            <person name="Varghese N."/>
            <person name="Submissions S."/>
        </authorList>
    </citation>
    <scope>NUCLEOTIDE SEQUENCE [LARGE SCALE GENOMIC DNA]</scope>
    <source>
        <strain evidence="3">DSM 26922</strain>
    </source>
</reference>
<feature type="transmembrane region" description="Helical" evidence="1">
    <location>
        <begin position="211"/>
        <end position="228"/>
    </location>
</feature>
<dbReference type="AlphaFoldDB" id="A0A1H2Y088"/>
<name>A0A1H2Y088_9RHOB</name>
<dbReference type="STRING" id="670155.SAMN04488001_2154"/>
<feature type="transmembrane region" description="Helical" evidence="1">
    <location>
        <begin position="37"/>
        <end position="58"/>
    </location>
</feature>
<organism evidence="2 3">
    <name type="scientific">Litoreibacter albidus</name>
    <dbReference type="NCBI Taxonomy" id="670155"/>
    <lineage>
        <taxon>Bacteria</taxon>
        <taxon>Pseudomonadati</taxon>
        <taxon>Pseudomonadota</taxon>
        <taxon>Alphaproteobacteria</taxon>
        <taxon>Rhodobacterales</taxon>
        <taxon>Roseobacteraceae</taxon>
        <taxon>Litoreibacter</taxon>
    </lineage>
</organism>
<keyword evidence="3" id="KW-1185">Reference proteome</keyword>
<accession>A0A1H2Y088</accession>
<keyword evidence="1" id="KW-1133">Transmembrane helix</keyword>
<evidence type="ECO:0000313" key="2">
    <source>
        <dbReference type="EMBL" id="SDW98009.1"/>
    </source>
</evidence>
<dbReference type="EMBL" id="FNOI01000003">
    <property type="protein sequence ID" value="SDW98009.1"/>
    <property type="molecule type" value="Genomic_DNA"/>
</dbReference>
<dbReference type="InterPro" id="IPR018692">
    <property type="entry name" value="DUF2189"/>
</dbReference>
<dbReference type="Proteomes" id="UP000199441">
    <property type="component" value="Unassembled WGS sequence"/>
</dbReference>
<keyword evidence="1" id="KW-0812">Transmembrane</keyword>
<dbReference type="OrthoDB" id="9809543at2"/>
<dbReference type="RefSeq" id="WP_089946927.1">
    <property type="nucleotide sequence ID" value="NZ_FNOI01000003.1"/>
</dbReference>
<feature type="transmembrane region" description="Helical" evidence="1">
    <location>
        <begin position="160"/>
        <end position="190"/>
    </location>
</feature>
<evidence type="ECO:0000256" key="1">
    <source>
        <dbReference type="SAM" id="Phobius"/>
    </source>
</evidence>
<keyword evidence="1" id="KW-0472">Membrane</keyword>
<gene>
    <name evidence="2" type="ORF">SAMN04488001_2154</name>
</gene>
<feature type="transmembrane region" description="Helical" evidence="1">
    <location>
        <begin position="64"/>
        <end position="85"/>
    </location>
</feature>
<protein>
    <submittedName>
        <fullName evidence="2">Uncharacterized membrane protein</fullName>
    </submittedName>
</protein>
<sequence length="260" mass="29025">MIKTDQPAASPLPDIGRVTFWELLRALREGWRDFTRAPLYGLFFSAFYVLCGAGLSYWGAGTFTWTLVLALGFPLVAPFAAVGLYEVSRRLEAEEPLGWVSVLAVVWAERGRQLPWIGALLVIILLFWSFFAHMSLALFFGNMQLTNITTSWEVFLTPNGLALVAFEVLVGGLVAMLTFTITVVSMPLLLDRELDFMTAMGVSIRTVLHNRAVMLLWAAIIAVMLLVAMVPMFLGLFLALPVLGHATWHIYRRALFTPLR</sequence>
<evidence type="ECO:0000313" key="3">
    <source>
        <dbReference type="Proteomes" id="UP000199441"/>
    </source>
</evidence>
<dbReference type="Pfam" id="PF09955">
    <property type="entry name" value="DUF2189"/>
    <property type="match status" value="1"/>
</dbReference>
<proteinExistence type="predicted"/>
<feature type="transmembrane region" description="Helical" evidence="1">
    <location>
        <begin position="116"/>
        <end position="140"/>
    </location>
</feature>